<reference evidence="3" key="1">
    <citation type="submission" date="2021-10" db="EMBL/GenBank/DDBJ databases">
        <title>Tropical sea cucumber genome reveals ecological adaptation and Cuvierian tubules defense mechanism.</title>
        <authorList>
            <person name="Chen T."/>
        </authorList>
    </citation>
    <scope>NUCLEOTIDE SEQUENCE</scope>
    <source>
        <strain evidence="3">Nanhai2018</strain>
        <tissue evidence="3">Muscle</tissue>
    </source>
</reference>
<dbReference type="AlphaFoldDB" id="A0A9Q1C535"/>
<dbReference type="PANTHER" id="PTHR24273:SF32">
    <property type="entry name" value="HYALIN"/>
    <property type="match status" value="1"/>
</dbReference>
<dbReference type="PANTHER" id="PTHR24273">
    <property type="entry name" value="FI04643P-RELATED"/>
    <property type="match status" value="1"/>
</dbReference>
<dbReference type="OrthoDB" id="9922561at2759"/>
<organism evidence="3 4">
    <name type="scientific">Holothuria leucospilota</name>
    <name type="common">Black long sea cucumber</name>
    <name type="synonym">Mertensiothuria leucospilota</name>
    <dbReference type="NCBI Taxonomy" id="206669"/>
    <lineage>
        <taxon>Eukaryota</taxon>
        <taxon>Metazoa</taxon>
        <taxon>Echinodermata</taxon>
        <taxon>Eleutherozoa</taxon>
        <taxon>Echinozoa</taxon>
        <taxon>Holothuroidea</taxon>
        <taxon>Aspidochirotacea</taxon>
        <taxon>Aspidochirotida</taxon>
        <taxon>Holothuriidae</taxon>
        <taxon>Holothuria</taxon>
    </lineage>
</organism>
<dbReference type="Pfam" id="PF02494">
    <property type="entry name" value="HYR"/>
    <property type="match status" value="2"/>
</dbReference>
<keyword evidence="4" id="KW-1185">Reference proteome</keyword>
<feature type="domain" description="HYR" evidence="2">
    <location>
        <begin position="1"/>
        <end position="84"/>
    </location>
</feature>
<keyword evidence="1" id="KW-0677">Repeat</keyword>
<dbReference type="PROSITE" id="PS50825">
    <property type="entry name" value="HYR"/>
    <property type="match status" value="2"/>
</dbReference>
<evidence type="ECO:0000256" key="1">
    <source>
        <dbReference type="ARBA" id="ARBA00022737"/>
    </source>
</evidence>
<feature type="domain" description="HYR" evidence="2">
    <location>
        <begin position="85"/>
        <end position="166"/>
    </location>
</feature>
<dbReference type="Proteomes" id="UP001152320">
    <property type="component" value="Chromosome 7"/>
</dbReference>
<dbReference type="InterPro" id="IPR003410">
    <property type="entry name" value="HYR_dom"/>
</dbReference>
<gene>
    <name evidence="3" type="ORF">HOLleu_15718</name>
</gene>
<comment type="caution">
    <text evidence="3">The sequence shown here is derived from an EMBL/GenBank/DDBJ whole genome shotgun (WGS) entry which is preliminary data.</text>
</comment>
<accession>A0A9Q1C535</accession>
<dbReference type="EMBL" id="JAIZAY010000007">
    <property type="protein sequence ID" value="KAJ8038330.1"/>
    <property type="molecule type" value="Genomic_DNA"/>
</dbReference>
<sequence>MLLGSTSTLIGEFSGMVDELLGKQLFARISWTEPFANDAYPPITTVSTHVPGDIFLVGSTAVTYTFSDRYANQAQCSFLVIILTVDKKPPEVVNCPSIVSETVELGEPGASVTWMEPIAVDISQVAQTSTKNPGDFFFIGETPVTYVFTDSSSNSAICAFTVMVQTREYTISFQKIFDVCN</sequence>
<evidence type="ECO:0000313" key="4">
    <source>
        <dbReference type="Proteomes" id="UP001152320"/>
    </source>
</evidence>
<evidence type="ECO:0000313" key="3">
    <source>
        <dbReference type="EMBL" id="KAJ8038330.1"/>
    </source>
</evidence>
<proteinExistence type="predicted"/>
<protein>
    <submittedName>
        <fullName evidence="3">Hyalin</fullName>
    </submittedName>
</protein>
<name>A0A9Q1C535_HOLLE</name>
<evidence type="ECO:0000259" key="2">
    <source>
        <dbReference type="PROSITE" id="PS50825"/>
    </source>
</evidence>